<dbReference type="PROSITE" id="PS50931">
    <property type="entry name" value="HTH_LYSR"/>
    <property type="match status" value="1"/>
</dbReference>
<dbReference type="GO" id="GO:0003677">
    <property type="term" value="F:DNA binding"/>
    <property type="evidence" value="ECO:0007669"/>
    <property type="project" value="UniProtKB-KW"/>
</dbReference>
<evidence type="ECO:0000256" key="2">
    <source>
        <dbReference type="ARBA" id="ARBA00023015"/>
    </source>
</evidence>
<dbReference type="OrthoDB" id="8839911at2"/>
<dbReference type="SUPFAM" id="SSF53850">
    <property type="entry name" value="Periplasmic binding protein-like II"/>
    <property type="match status" value="1"/>
</dbReference>
<dbReference type="PRINTS" id="PR00039">
    <property type="entry name" value="HTHLYSR"/>
</dbReference>
<dbReference type="GO" id="GO:0003700">
    <property type="term" value="F:DNA-binding transcription factor activity"/>
    <property type="evidence" value="ECO:0007669"/>
    <property type="project" value="InterPro"/>
</dbReference>
<evidence type="ECO:0000256" key="1">
    <source>
        <dbReference type="ARBA" id="ARBA00009437"/>
    </source>
</evidence>
<dbReference type="InterPro" id="IPR050389">
    <property type="entry name" value="LysR-type_TF"/>
</dbReference>
<organism evidence="6 7">
    <name type="scientific">Marinomonas foliarum</name>
    <dbReference type="NCBI Taxonomy" id="491950"/>
    <lineage>
        <taxon>Bacteria</taxon>
        <taxon>Pseudomonadati</taxon>
        <taxon>Pseudomonadota</taxon>
        <taxon>Gammaproteobacteria</taxon>
        <taxon>Oceanospirillales</taxon>
        <taxon>Oceanospirillaceae</taxon>
        <taxon>Marinomonas</taxon>
    </lineage>
</organism>
<dbReference type="InterPro" id="IPR000847">
    <property type="entry name" value="LysR_HTH_N"/>
</dbReference>
<feature type="domain" description="HTH lysR-type" evidence="5">
    <location>
        <begin position="9"/>
        <end position="66"/>
    </location>
</feature>
<dbReference type="PANTHER" id="PTHR30118">
    <property type="entry name" value="HTH-TYPE TRANSCRIPTIONAL REGULATOR LEUO-RELATED"/>
    <property type="match status" value="1"/>
</dbReference>
<evidence type="ECO:0000313" key="6">
    <source>
        <dbReference type="EMBL" id="RCW93041.1"/>
    </source>
</evidence>
<gene>
    <name evidence="6" type="ORF">DFP77_1522</name>
</gene>
<evidence type="ECO:0000313" key="7">
    <source>
        <dbReference type="Proteomes" id="UP000253506"/>
    </source>
</evidence>
<proteinExistence type="inferred from homology"/>
<dbReference type="RefSeq" id="WP_100188203.1">
    <property type="nucleotide sequence ID" value="NZ_QPJQ01000052.1"/>
</dbReference>
<keyword evidence="2" id="KW-0805">Transcription regulation</keyword>
<dbReference type="Pfam" id="PF03466">
    <property type="entry name" value="LysR_substrate"/>
    <property type="match status" value="1"/>
</dbReference>
<dbReference type="InterPro" id="IPR005119">
    <property type="entry name" value="LysR_subst-bd"/>
</dbReference>
<evidence type="ECO:0000256" key="3">
    <source>
        <dbReference type="ARBA" id="ARBA00023125"/>
    </source>
</evidence>
<dbReference type="AlphaFoldDB" id="A0A368ZMM1"/>
<protein>
    <submittedName>
        <fullName evidence="6">LysR family transcriptional regulator</fullName>
    </submittedName>
</protein>
<dbReference type="InterPro" id="IPR036390">
    <property type="entry name" value="WH_DNA-bd_sf"/>
</dbReference>
<keyword evidence="4" id="KW-0804">Transcription</keyword>
<dbReference type="Gene3D" id="1.10.10.10">
    <property type="entry name" value="Winged helix-like DNA-binding domain superfamily/Winged helix DNA-binding domain"/>
    <property type="match status" value="1"/>
</dbReference>
<dbReference type="Proteomes" id="UP000253506">
    <property type="component" value="Unassembled WGS sequence"/>
</dbReference>
<name>A0A368ZMM1_9GAMM</name>
<dbReference type="Gene3D" id="3.40.190.10">
    <property type="entry name" value="Periplasmic binding protein-like II"/>
    <property type="match status" value="2"/>
</dbReference>
<comment type="caution">
    <text evidence="6">The sequence shown here is derived from an EMBL/GenBank/DDBJ whole genome shotgun (WGS) entry which is preliminary data.</text>
</comment>
<dbReference type="SUPFAM" id="SSF46785">
    <property type="entry name" value="Winged helix' DNA-binding domain"/>
    <property type="match status" value="1"/>
</dbReference>
<dbReference type="EMBL" id="QPJQ01000052">
    <property type="protein sequence ID" value="RCW93041.1"/>
    <property type="molecule type" value="Genomic_DNA"/>
</dbReference>
<accession>A0A368ZMM1</accession>
<dbReference type="PANTHER" id="PTHR30118:SF15">
    <property type="entry name" value="TRANSCRIPTIONAL REGULATORY PROTEIN"/>
    <property type="match status" value="1"/>
</dbReference>
<reference evidence="6 7" key="1">
    <citation type="submission" date="2018-07" db="EMBL/GenBank/DDBJ databases">
        <title>Genomic Encyclopedia of Type Strains, Phase III (KMG-III): the genomes of soil and plant-associated and newly described type strains.</title>
        <authorList>
            <person name="Whitman W."/>
        </authorList>
    </citation>
    <scope>NUCLEOTIDE SEQUENCE [LARGE SCALE GENOMIC DNA]</scope>
    <source>
        <strain evidence="6 7">CECT 7731</strain>
    </source>
</reference>
<evidence type="ECO:0000256" key="4">
    <source>
        <dbReference type="ARBA" id="ARBA00023163"/>
    </source>
</evidence>
<comment type="similarity">
    <text evidence="1">Belongs to the LysR transcriptional regulatory family.</text>
</comment>
<keyword evidence="3" id="KW-0238">DNA-binding</keyword>
<evidence type="ECO:0000259" key="5">
    <source>
        <dbReference type="PROSITE" id="PS50931"/>
    </source>
</evidence>
<dbReference type="InterPro" id="IPR036388">
    <property type="entry name" value="WH-like_DNA-bd_sf"/>
</dbReference>
<sequence length="305" mass="33881">MNDINISSTDMNLLKVFEALYIEGSASRAAQTLGLTQSTVSASLRRLRTLYNDRLFVREGKGLAPTTTAHQLKPLIFDALDKIRETLQLVNHNTTNYQNRTIVIGLSDDFEIALAGKLIEKLALDAPHLRPIFRQAYSVIVPDLLQDNVIDVAITSGTGNSRFIRRQLLGKSHYSCIINRRYTQKLPLLTLEEFISFDHVLVSSAGYVGIVDNALARNHLKRHIIASTTHFAALPFFLQQENRIATIPAHAATALAQLDDLTVLPCPLELESYPVEAAWRAKDDQSPLIQTVVASIKTVLESILS</sequence>
<dbReference type="Pfam" id="PF00126">
    <property type="entry name" value="HTH_1"/>
    <property type="match status" value="1"/>
</dbReference>